<proteinExistence type="predicted"/>
<name>A0A146LTY5_LYGHE</name>
<sequence>MEKSSKDLEGVLKDCQCHFNWSLEEYEEFYSDPKLRVVEYIERYNSQEPHIFRNKFRTSLYLAYIMYRDGFDGWDKLLENGFRIMESTRDPDYPQGLNLLPSHGSPLYTGSSKDFFAYVEDQTSNVFSNQELDSDDESEDGETYEGVEEHSLDGLYVAVEHIFHSLKASILFRIGSSPSEVHEVLSHAVRMNDMTQRDRAALLFMKANTIRNCGVKGLDVAVDILKLCVLTDPDDLKYPLFLINYLGEIRRYNWGCSVNKSEIQSLIEVIDSVLQHDLEPWMKVKYQFNKLQAINQMIYSNRKEFSPQEHSLLHQTCCELCKMITENTKKSRVISYCAQFYSKDKNHLKEAQQLIEKALEKKPDDTYINAKACNIFRKGGRLDKALECAEKVAARGFGSCWQLLELKLALKHDFDHEEFFRSILQNYPQDYQVRRTHKNAAFFYAIRGDFIRSLEHFTDFLLDSSDYDDNDFAECYCNLNRKTIHPVEAAYNIALYVLNSEYELDDGRDRSRMLDLGNAVKTKIEDNFDLDHFKYTGRATPKQYVDWLKQITGEGERDSGPGRNTTQFRRFSHNLEGRTGGEANNYRDRRSEDYKNRYPVSRKQYYNEDRFRDSHSAGDQRKSKFGSGDELKSEETACRASSSLQRHASSARNMANYFGKLESCTEGTPADSAKTRKSQSDGKCLPR</sequence>
<organism evidence="2">
    <name type="scientific">Lygus hesperus</name>
    <name type="common">Western plant bug</name>
    <dbReference type="NCBI Taxonomy" id="30085"/>
    <lineage>
        <taxon>Eukaryota</taxon>
        <taxon>Metazoa</taxon>
        <taxon>Ecdysozoa</taxon>
        <taxon>Arthropoda</taxon>
        <taxon>Hexapoda</taxon>
        <taxon>Insecta</taxon>
        <taxon>Pterygota</taxon>
        <taxon>Neoptera</taxon>
        <taxon>Paraneoptera</taxon>
        <taxon>Hemiptera</taxon>
        <taxon>Heteroptera</taxon>
        <taxon>Panheteroptera</taxon>
        <taxon>Cimicomorpha</taxon>
        <taxon>Miridae</taxon>
        <taxon>Mirini</taxon>
        <taxon>Lygus</taxon>
    </lineage>
</organism>
<feature type="region of interest" description="Disordered" evidence="1">
    <location>
        <begin position="553"/>
        <end position="649"/>
    </location>
</feature>
<protein>
    <submittedName>
        <fullName evidence="2">Uncharacterized protein</fullName>
    </submittedName>
</protein>
<feature type="compositionally biased region" description="Polar residues" evidence="1">
    <location>
        <begin position="639"/>
        <end position="649"/>
    </location>
</feature>
<gene>
    <name evidence="2" type="ORF">g.86669</name>
</gene>
<reference evidence="2" key="1">
    <citation type="journal article" date="2016" name="Gigascience">
        <title>De novo construction of an expanded transcriptome assembly for the western tarnished plant bug, Lygus hesperus.</title>
        <authorList>
            <person name="Tassone E.E."/>
            <person name="Geib S.M."/>
            <person name="Hall B."/>
            <person name="Fabrick J.A."/>
            <person name="Brent C.S."/>
            <person name="Hull J.J."/>
        </authorList>
    </citation>
    <scope>NUCLEOTIDE SEQUENCE</scope>
</reference>
<dbReference type="SUPFAM" id="SSF81901">
    <property type="entry name" value="HCP-like"/>
    <property type="match status" value="1"/>
</dbReference>
<feature type="compositionally biased region" description="Basic and acidic residues" evidence="1">
    <location>
        <begin position="605"/>
        <end position="637"/>
    </location>
</feature>
<feature type="compositionally biased region" description="Basic and acidic residues" evidence="1">
    <location>
        <begin position="585"/>
        <end position="596"/>
    </location>
</feature>
<feature type="region of interest" description="Disordered" evidence="1">
    <location>
        <begin position="662"/>
        <end position="687"/>
    </location>
</feature>
<evidence type="ECO:0000313" key="2">
    <source>
        <dbReference type="EMBL" id="JAQ11173.1"/>
    </source>
</evidence>
<dbReference type="EMBL" id="GDHC01007456">
    <property type="protein sequence ID" value="JAQ11173.1"/>
    <property type="molecule type" value="Transcribed_RNA"/>
</dbReference>
<evidence type="ECO:0000256" key="1">
    <source>
        <dbReference type="SAM" id="MobiDB-lite"/>
    </source>
</evidence>
<dbReference type="Gene3D" id="1.25.40.10">
    <property type="entry name" value="Tetratricopeptide repeat domain"/>
    <property type="match status" value="1"/>
</dbReference>
<dbReference type="AlphaFoldDB" id="A0A146LTY5"/>
<accession>A0A146LTY5</accession>
<dbReference type="InterPro" id="IPR011990">
    <property type="entry name" value="TPR-like_helical_dom_sf"/>
</dbReference>